<accession>A0A918JFR2</accession>
<keyword evidence="4" id="KW-0645">Protease</keyword>
<evidence type="ECO:0000256" key="5">
    <source>
        <dbReference type="ARBA" id="ARBA00022692"/>
    </source>
</evidence>
<evidence type="ECO:0000259" key="12">
    <source>
        <dbReference type="SMART" id="SM00228"/>
    </source>
</evidence>
<dbReference type="Proteomes" id="UP000608345">
    <property type="component" value="Unassembled WGS sequence"/>
</dbReference>
<dbReference type="SMART" id="SM00228">
    <property type="entry name" value="PDZ"/>
    <property type="match status" value="2"/>
</dbReference>
<dbReference type="CDD" id="cd06163">
    <property type="entry name" value="S2P-M50_PDZ_RseP-like"/>
    <property type="match status" value="1"/>
</dbReference>
<keyword evidence="11" id="KW-0479">Metal-binding</keyword>
<dbReference type="AlphaFoldDB" id="A0A918JFR2"/>
<reference evidence="13" key="1">
    <citation type="journal article" date="2014" name="Int. J. Syst. Evol. Microbiol.">
        <title>Complete genome sequence of Corynebacterium casei LMG S-19264T (=DSM 44701T), isolated from a smear-ripened cheese.</title>
        <authorList>
            <consortium name="US DOE Joint Genome Institute (JGI-PGF)"/>
            <person name="Walter F."/>
            <person name="Albersmeier A."/>
            <person name="Kalinowski J."/>
            <person name="Ruckert C."/>
        </authorList>
    </citation>
    <scope>NUCLEOTIDE SEQUENCE</scope>
    <source>
        <strain evidence="13">KCTC 23732</strain>
    </source>
</reference>
<keyword evidence="9 11" id="KW-0482">Metalloprotease</keyword>
<feature type="transmembrane region" description="Helical" evidence="11">
    <location>
        <begin position="6"/>
        <end position="26"/>
    </location>
</feature>
<feature type="transmembrane region" description="Helical" evidence="11">
    <location>
        <begin position="95"/>
        <end position="116"/>
    </location>
</feature>
<gene>
    <name evidence="13" type="ORF">GCM10011450_05070</name>
</gene>
<feature type="domain" description="PDZ" evidence="12">
    <location>
        <begin position="208"/>
        <end position="275"/>
    </location>
</feature>
<protein>
    <recommendedName>
        <fullName evidence="11">Zinc metalloprotease</fullName>
        <ecNumber evidence="11">3.4.24.-</ecNumber>
    </recommendedName>
</protein>
<keyword evidence="6 11" id="KW-0378">Hydrolase</keyword>
<dbReference type="GO" id="GO:0004222">
    <property type="term" value="F:metalloendopeptidase activity"/>
    <property type="evidence" value="ECO:0007669"/>
    <property type="project" value="InterPro"/>
</dbReference>
<keyword evidence="14" id="KW-1185">Reference proteome</keyword>
<reference evidence="13" key="2">
    <citation type="submission" date="2020-09" db="EMBL/GenBank/DDBJ databases">
        <authorList>
            <person name="Sun Q."/>
            <person name="Kim S."/>
        </authorList>
    </citation>
    <scope>NUCLEOTIDE SEQUENCE</scope>
    <source>
        <strain evidence="13">KCTC 23732</strain>
    </source>
</reference>
<dbReference type="EC" id="3.4.24.-" evidence="11"/>
<dbReference type="PANTHER" id="PTHR42837:SF2">
    <property type="entry name" value="MEMBRANE METALLOPROTEASE ARASP2, CHLOROPLASTIC-RELATED"/>
    <property type="match status" value="1"/>
</dbReference>
<dbReference type="InterPro" id="IPR036034">
    <property type="entry name" value="PDZ_sf"/>
</dbReference>
<dbReference type="EMBL" id="BMYS01000002">
    <property type="protein sequence ID" value="GGW78198.1"/>
    <property type="molecule type" value="Genomic_DNA"/>
</dbReference>
<evidence type="ECO:0000256" key="7">
    <source>
        <dbReference type="ARBA" id="ARBA00022833"/>
    </source>
</evidence>
<evidence type="ECO:0000256" key="2">
    <source>
        <dbReference type="ARBA" id="ARBA00004141"/>
    </source>
</evidence>
<evidence type="ECO:0000256" key="11">
    <source>
        <dbReference type="RuleBase" id="RU362031"/>
    </source>
</evidence>
<organism evidence="13 14">
    <name type="scientific">Advenella faeciporci</name>
    <dbReference type="NCBI Taxonomy" id="797535"/>
    <lineage>
        <taxon>Bacteria</taxon>
        <taxon>Pseudomonadati</taxon>
        <taxon>Pseudomonadota</taxon>
        <taxon>Betaproteobacteria</taxon>
        <taxon>Burkholderiales</taxon>
        <taxon>Alcaligenaceae</taxon>
    </lineage>
</organism>
<dbReference type="Pfam" id="PF02163">
    <property type="entry name" value="Peptidase_M50"/>
    <property type="match status" value="1"/>
</dbReference>
<dbReference type="RefSeq" id="WP_189383871.1">
    <property type="nucleotide sequence ID" value="NZ_BAABFY010000057.1"/>
</dbReference>
<feature type="transmembrane region" description="Helical" evidence="11">
    <location>
        <begin position="421"/>
        <end position="440"/>
    </location>
</feature>
<keyword evidence="8 11" id="KW-1133">Transmembrane helix</keyword>
<dbReference type="SUPFAM" id="SSF50156">
    <property type="entry name" value="PDZ domain-like"/>
    <property type="match status" value="2"/>
</dbReference>
<sequence>MLFNLLFFIITISVVVVFHELGHYLAARYYNVRVERFSLGFGKILFKKTDKHGTEWAVSALPLGGYVKPLAEPPVGASPREAARAISQKTPWQRFVIFAAGPFFSFLLAIIIYSGMKISGTTEPVPYLAQPAPETAAYMAGIDGGDRVLAVNGVDVQGWAEARLALLEPLASGAETTLALQAQNGAVRDVSIQFPKVTGTLEGVDLMGQAGLALMAPKPRVANVLDDGAGQQAGLKDGDLVLRAGSHEDISITGLIKLIQESPDKTLTLLISRDSTELSLNITPRAEFNENGQAIGKIGVAFSGQYPTLTVRYGIFESVYLATVQTFDTAWFSLKMLGKMVMGQLSWKNISGPIAIADYAGQSAQVGLDKFIEFIALITVSIGVLNLIPIPGLDGGQMVFCLIEMVRKKALSEQVQEKSLMVGYSLLLFLMIFAFVNDIARVL</sequence>
<evidence type="ECO:0000256" key="6">
    <source>
        <dbReference type="ARBA" id="ARBA00022801"/>
    </source>
</evidence>
<dbReference type="GO" id="GO:0046872">
    <property type="term" value="F:metal ion binding"/>
    <property type="evidence" value="ECO:0007669"/>
    <property type="project" value="UniProtKB-KW"/>
</dbReference>
<dbReference type="InterPro" id="IPR008915">
    <property type="entry name" value="Peptidase_M50"/>
</dbReference>
<evidence type="ECO:0000256" key="3">
    <source>
        <dbReference type="ARBA" id="ARBA00007931"/>
    </source>
</evidence>
<proteinExistence type="inferred from homology"/>
<name>A0A918JFR2_9BURK</name>
<keyword evidence="10 11" id="KW-0472">Membrane</keyword>
<evidence type="ECO:0000256" key="8">
    <source>
        <dbReference type="ARBA" id="ARBA00022989"/>
    </source>
</evidence>
<keyword evidence="7 11" id="KW-0862">Zinc</keyword>
<dbReference type="GO" id="GO:0006508">
    <property type="term" value="P:proteolysis"/>
    <property type="evidence" value="ECO:0007669"/>
    <property type="project" value="UniProtKB-KW"/>
</dbReference>
<evidence type="ECO:0000256" key="9">
    <source>
        <dbReference type="ARBA" id="ARBA00023049"/>
    </source>
</evidence>
<comment type="subcellular location">
    <subcellularLocation>
        <location evidence="2">Membrane</location>
        <topology evidence="2">Multi-pass membrane protein</topology>
    </subcellularLocation>
</comment>
<feature type="domain" description="PDZ" evidence="12">
    <location>
        <begin position="112"/>
        <end position="184"/>
    </location>
</feature>
<comment type="similarity">
    <text evidence="3 11">Belongs to the peptidase M50B family.</text>
</comment>
<dbReference type="InterPro" id="IPR001478">
    <property type="entry name" value="PDZ"/>
</dbReference>
<evidence type="ECO:0000313" key="13">
    <source>
        <dbReference type="EMBL" id="GGW78198.1"/>
    </source>
</evidence>
<keyword evidence="5 11" id="KW-0812">Transmembrane</keyword>
<comment type="caution">
    <text evidence="13">The sequence shown here is derived from an EMBL/GenBank/DDBJ whole genome shotgun (WGS) entry which is preliminary data.</text>
</comment>
<evidence type="ECO:0000256" key="1">
    <source>
        <dbReference type="ARBA" id="ARBA00001947"/>
    </source>
</evidence>
<comment type="cofactor">
    <cofactor evidence="1 11">
        <name>Zn(2+)</name>
        <dbReference type="ChEBI" id="CHEBI:29105"/>
    </cofactor>
</comment>
<dbReference type="Gene3D" id="2.30.42.10">
    <property type="match status" value="2"/>
</dbReference>
<dbReference type="NCBIfam" id="TIGR00054">
    <property type="entry name" value="RIP metalloprotease RseP"/>
    <property type="match status" value="1"/>
</dbReference>
<dbReference type="GO" id="GO:0016020">
    <property type="term" value="C:membrane"/>
    <property type="evidence" value="ECO:0007669"/>
    <property type="project" value="UniProtKB-SubCell"/>
</dbReference>
<evidence type="ECO:0000256" key="10">
    <source>
        <dbReference type="ARBA" id="ARBA00023136"/>
    </source>
</evidence>
<evidence type="ECO:0000313" key="14">
    <source>
        <dbReference type="Proteomes" id="UP000608345"/>
    </source>
</evidence>
<dbReference type="InterPro" id="IPR004387">
    <property type="entry name" value="Pept_M50_Zn"/>
</dbReference>
<dbReference type="PANTHER" id="PTHR42837">
    <property type="entry name" value="REGULATOR OF SIGMA-E PROTEASE RSEP"/>
    <property type="match status" value="1"/>
</dbReference>
<evidence type="ECO:0000256" key="4">
    <source>
        <dbReference type="ARBA" id="ARBA00022670"/>
    </source>
</evidence>